<proteinExistence type="predicted"/>
<protein>
    <submittedName>
        <fullName evidence="2">Uncharacterized protein</fullName>
    </submittedName>
</protein>
<accession>A0A7I8D9X1</accession>
<keyword evidence="1" id="KW-0472">Membrane</keyword>
<feature type="transmembrane region" description="Helical" evidence="1">
    <location>
        <begin position="7"/>
        <end position="25"/>
    </location>
</feature>
<feature type="transmembrane region" description="Helical" evidence="1">
    <location>
        <begin position="31"/>
        <end position="50"/>
    </location>
</feature>
<evidence type="ECO:0000256" key="1">
    <source>
        <dbReference type="SAM" id="Phobius"/>
    </source>
</evidence>
<name>A0A7I8D9X1_9BACL</name>
<keyword evidence="3" id="KW-1185">Reference proteome</keyword>
<dbReference type="Proteomes" id="UP000593802">
    <property type="component" value="Chromosome"/>
</dbReference>
<dbReference type="AlphaFoldDB" id="A0A7I8D9X1"/>
<dbReference type="KEGG" id="eff:skT53_07540"/>
<organism evidence="2 3">
    <name type="scientific">Effusibacillus dendaii</name>
    <dbReference type="NCBI Taxonomy" id="2743772"/>
    <lineage>
        <taxon>Bacteria</taxon>
        <taxon>Bacillati</taxon>
        <taxon>Bacillota</taxon>
        <taxon>Bacilli</taxon>
        <taxon>Bacillales</taxon>
        <taxon>Alicyclobacillaceae</taxon>
        <taxon>Effusibacillus</taxon>
    </lineage>
</organism>
<sequence length="57" mass="6080">MIGLFRYYLGIAIMCLAFALFAMFLSANPAAVASIYVGIAGAFLAIAFITSGPESRW</sequence>
<keyword evidence="1" id="KW-1133">Transmembrane helix</keyword>
<evidence type="ECO:0000313" key="2">
    <source>
        <dbReference type="EMBL" id="BCJ85769.1"/>
    </source>
</evidence>
<gene>
    <name evidence="2" type="ORF">skT53_07540</name>
</gene>
<reference evidence="2 3" key="1">
    <citation type="submission" date="2020-08" db="EMBL/GenBank/DDBJ databases">
        <title>Complete Genome Sequence of Effusibacillus dendaii Strain skT53, Isolated from Farmland soil.</title>
        <authorList>
            <person name="Konishi T."/>
            <person name="Kawasaki H."/>
        </authorList>
    </citation>
    <scope>NUCLEOTIDE SEQUENCE [LARGE SCALE GENOMIC DNA]</scope>
    <source>
        <strain evidence="3">skT53</strain>
    </source>
</reference>
<evidence type="ECO:0000313" key="3">
    <source>
        <dbReference type="Proteomes" id="UP000593802"/>
    </source>
</evidence>
<dbReference type="EMBL" id="AP023366">
    <property type="protein sequence ID" value="BCJ85769.1"/>
    <property type="molecule type" value="Genomic_DNA"/>
</dbReference>
<keyword evidence="1" id="KW-0812">Transmembrane</keyword>